<protein>
    <submittedName>
        <fullName evidence="2">CLUMA_CG007331, isoform A</fullName>
    </submittedName>
</protein>
<accession>A0A1J1I2I1</accession>
<name>A0A1J1I2I1_9DIPT</name>
<dbReference type="Proteomes" id="UP000183832">
    <property type="component" value="Unassembled WGS sequence"/>
</dbReference>
<dbReference type="AlphaFoldDB" id="A0A1J1I2I1"/>
<organism evidence="2 3">
    <name type="scientific">Clunio marinus</name>
    <dbReference type="NCBI Taxonomy" id="568069"/>
    <lineage>
        <taxon>Eukaryota</taxon>
        <taxon>Metazoa</taxon>
        <taxon>Ecdysozoa</taxon>
        <taxon>Arthropoda</taxon>
        <taxon>Hexapoda</taxon>
        <taxon>Insecta</taxon>
        <taxon>Pterygota</taxon>
        <taxon>Neoptera</taxon>
        <taxon>Endopterygota</taxon>
        <taxon>Diptera</taxon>
        <taxon>Nematocera</taxon>
        <taxon>Chironomoidea</taxon>
        <taxon>Chironomidae</taxon>
        <taxon>Clunio</taxon>
    </lineage>
</organism>
<keyword evidence="3" id="KW-1185">Reference proteome</keyword>
<gene>
    <name evidence="2" type="ORF">CLUMA_CG007331</name>
</gene>
<evidence type="ECO:0000256" key="1">
    <source>
        <dbReference type="SAM" id="MobiDB-lite"/>
    </source>
</evidence>
<dbReference type="EMBL" id="CVRI01000038">
    <property type="protein sequence ID" value="CRK93804.1"/>
    <property type="molecule type" value="Genomic_DNA"/>
</dbReference>
<sequence>MHNRNIEGGKSLKQEEQKCSRDRNEIINNSNQLSKNETSTLQMILVVVKSKEFSHFLLSLSSKIIDQSSHKLN</sequence>
<evidence type="ECO:0000313" key="2">
    <source>
        <dbReference type="EMBL" id="CRK93804.1"/>
    </source>
</evidence>
<evidence type="ECO:0000313" key="3">
    <source>
        <dbReference type="Proteomes" id="UP000183832"/>
    </source>
</evidence>
<feature type="compositionally biased region" description="Basic and acidic residues" evidence="1">
    <location>
        <begin position="1"/>
        <end position="25"/>
    </location>
</feature>
<proteinExistence type="predicted"/>
<feature type="region of interest" description="Disordered" evidence="1">
    <location>
        <begin position="1"/>
        <end position="33"/>
    </location>
</feature>
<reference evidence="2 3" key="1">
    <citation type="submission" date="2015-04" db="EMBL/GenBank/DDBJ databases">
        <authorList>
            <person name="Syromyatnikov M.Y."/>
            <person name="Popov V.N."/>
        </authorList>
    </citation>
    <scope>NUCLEOTIDE SEQUENCE [LARGE SCALE GENOMIC DNA]</scope>
</reference>